<proteinExistence type="predicted"/>
<organism evidence="1 2">
    <name type="scientific">Spiromyces aspiralis</name>
    <dbReference type="NCBI Taxonomy" id="68401"/>
    <lineage>
        <taxon>Eukaryota</taxon>
        <taxon>Fungi</taxon>
        <taxon>Fungi incertae sedis</taxon>
        <taxon>Zoopagomycota</taxon>
        <taxon>Kickxellomycotina</taxon>
        <taxon>Kickxellomycetes</taxon>
        <taxon>Kickxellales</taxon>
        <taxon>Kickxellaceae</taxon>
        <taxon>Spiromyces</taxon>
    </lineage>
</organism>
<dbReference type="EMBL" id="JAMZIH010000320">
    <property type="protein sequence ID" value="KAJ1679538.1"/>
    <property type="molecule type" value="Genomic_DNA"/>
</dbReference>
<evidence type="ECO:0000313" key="1">
    <source>
        <dbReference type="EMBL" id="KAJ1679538.1"/>
    </source>
</evidence>
<dbReference type="Proteomes" id="UP001145114">
    <property type="component" value="Unassembled WGS sequence"/>
</dbReference>
<gene>
    <name evidence="1" type="primary">VPS33</name>
    <name evidence="1" type="ORF">EV182_001846</name>
</gene>
<reference evidence="1" key="1">
    <citation type="submission" date="2022-06" db="EMBL/GenBank/DDBJ databases">
        <title>Phylogenomic reconstructions and comparative analyses of Kickxellomycotina fungi.</title>
        <authorList>
            <person name="Reynolds N.K."/>
            <person name="Stajich J.E."/>
            <person name="Barry K."/>
            <person name="Grigoriev I.V."/>
            <person name="Crous P."/>
            <person name="Smith M.E."/>
        </authorList>
    </citation>
    <scope>NUCLEOTIDE SEQUENCE</scope>
    <source>
        <strain evidence="1">RSA 2271</strain>
    </source>
</reference>
<evidence type="ECO:0000313" key="2">
    <source>
        <dbReference type="Proteomes" id="UP001145114"/>
    </source>
</evidence>
<comment type="caution">
    <text evidence="1">The sequence shown here is derived from an EMBL/GenBank/DDBJ whole genome shotgun (WGS) entry which is preliminary data.</text>
</comment>
<accession>A0ACC1HWQ9</accession>
<protein>
    <submittedName>
        <fullName evidence="1">Vacuolar protein-sorting-associated protein 33</fullName>
    </submittedName>
</protein>
<name>A0ACC1HWQ9_9FUNG</name>
<keyword evidence="2" id="KW-1185">Reference proteome</keyword>
<sequence>MKLYNRRQKQVNILELREAIRNELIQVLDSASSKALVIDPDLSGPLSVVTDISLLREHGVEKVYYLESAPPDTSLTQHLYLSRPQVQKIKMIAGKHSPISPCLAWHLRRLVAGLLMLTHTKIGHIKSSSSLPDSRSYTLYLVPRRTLLCERVLEDEGVLGDLTLGEFRMDFVPLERDLISLELGGTFRNLYLDGDFASIYYAVRGLMAIQGRYGFFPRIIGKGDYAQMLAESLVRMRRELGANSRDGIAQSPWAISTQFDSIVILDRATDLITPLLTPLTYEGLIDEVFGIKNGCTEMDSVSSVDTTSAAVPTAEAADATEGGVQRSTGHKRRLTLNDTDPVFSRVRGLNFAVVGSVLHKMAKGLQDSYESRHQAKSVQELRRFVGQLGDLQSSHQSLQNHLAMTERILRRTQTSDFDRMLELEQALVSTGDLTKHEIAYLEQIVALGDPAATPPPSNGVSLPSVGASGQPYYQQQPSGAVTAESPNTLHKLLRLLCLYYLTSGPSFRAKTYDAWCNEFLAAFGYHHRITLARLNTVGLFGPVSGSKTIQPISSGGSIRSRQHNSGLADSSSSSSAAAAAATAIAGGVGTTQRIKGILGLVIPSTRPHRPSHTNSFGYLRKTLSLCTDNVREVDPDDIHYVYSGYAPLSVRLLQCLVRDPAVVGSSSQSRRRGGSSSIPRNDGTKSASVTGDGAEPAAAEDSDVGGVSGGWKGWEDILTEIPGATVDIVQRSRDPTSSAVATAGSLFLSDSGKYL</sequence>